<evidence type="ECO:0000256" key="1">
    <source>
        <dbReference type="ARBA" id="ARBA00004613"/>
    </source>
</evidence>
<keyword evidence="7 8" id="KW-0862">Zinc</keyword>
<dbReference type="GO" id="GO:0004222">
    <property type="term" value="F:metalloendopeptidase activity"/>
    <property type="evidence" value="ECO:0007669"/>
    <property type="project" value="UniProtKB-UniRule"/>
</dbReference>
<comment type="caution">
    <text evidence="7">Lacks conserved residue(s) required for the propagation of feature annotation.</text>
</comment>
<name>A0A368FFF7_ANCCA</name>
<dbReference type="GO" id="GO:0008270">
    <property type="term" value="F:zinc ion binding"/>
    <property type="evidence" value="ECO:0007669"/>
    <property type="project" value="UniProtKB-UniRule"/>
</dbReference>
<comment type="subcellular location">
    <subcellularLocation>
        <location evidence="1 6">Secreted</location>
    </subcellularLocation>
</comment>
<evidence type="ECO:0000259" key="9">
    <source>
        <dbReference type="PROSITE" id="PS51864"/>
    </source>
</evidence>
<protein>
    <recommendedName>
        <fullName evidence="6">Zinc metalloproteinase</fullName>
    </recommendedName>
</protein>
<dbReference type="Proteomes" id="UP000252519">
    <property type="component" value="Unassembled WGS sequence"/>
</dbReference>
<keyword evidence="2 6" id="KW-0964">Secreted</keyword>
<feature type="signal peptide" evidence="6 8">
    <location>
        <begin position="1"/>
        <end position="20"/>
    </location>
</feature>
<evidence type="ECO:0000256" key="3">
    <source>
        <dbReference type="ARBA" id="ARBA00022729"/>
    </source>
</evidence>
<dbReference type="InterPro" id="IPR001506">
    <property type="entry name" value="Peptidase_M12A"/>
</dbReference>
<dbReference type="PIRSF" id="PIRSF036365">
    <property type="entry name" value="Astacin_nematoda"/>
    <property type="match status" value="1"/>
</dbReference>
<comment type="caution">
    <text evidence="10">The sequence shown here is derived from an EMBL/GenBank/DDBJ whole genome shotgun (WGS) entry which is preliminary data.</text>
</comment>
<dbReference type="InterPro" id="IPR006026">
    <property type="entry name" value="Peptidase_Metallo"/>
</dbReference>
<keyword evidence="7 8" id="KW-0645">Protease</keyword>
<dbReference type="InterPro" id="IPR034035">
    <property type="entry name" value="Astacin-like_dom"/>
</dbReference>
<evidence type="ECO:0000256" key="6">
    <source>
        <dbReference type="PIRNR" id="PIRNR036365"/>
    </source>
</evidence>
<dbReference type="AlphaFoldDB" id="A0A368FFF7"/>
<dbReference type="Gene3D" id="3.40.390.10">
    <property type="entry name" value="Collagenase (Catalytic Domain)"/>
    <property type="match status" value="1"/>
</dbReference>
<accession>A0A368FFF7</accession>
<keyword evidence="11" id="KW-1185">Reference proteome</keyword>
<feature type="domain" description="Peptidase M12A" evidence="9">
    <location>
        <begin position="132"/>
        <end position="328"/>
    </location>
</feature>
<feature type="binding site" evidence="7">
    <location>
        <position position="229"/>
    </location>
    <ligand>
        <name>Zn(2+)</name>
        <dbReference type="ChEBI" id="CHEBI:29105"/>
        <note>catalytic</note>
    </ligand>
</feature>
<dbReference type="Pfam" id="PF01400">
    <property type="entry name" value="Astacin"/>
    <property type="match status" value="1"/>
</dbReference>
<keyword evidence="7 8" id="KW-0378">Hydrolase</keyword>
<dbReference type="CDD" id="cd04280">
    <property type="entry name" value="ZnMc_astacin_like"/>
    <property type="match status" value="1"/>
</dbReference>
<dbReference type="InterPro" id="IPR024079">
    <property type="entry name" value="MetalloPept_cat_dom_sf"/>
</dbReference>
<dbReference type="PANTHER" id="PTHR10127:SF793">
    <property type="entry name" value="ZINC METALLOPROTEINASE NAS-31"/>
    <property type="match status" value="1"/>
</dbReference>
<dbReference type="PANTHER" id="PTHR10127">
    <property type="entry name" value="DISCOIDIN, CUB, EGF, LAMININ , AND ZINC METALLOPROTEASE DOMAIN CONTAINING"/>
    <property type="match status" value="1"/>
</dbReference>
<dbReference type="GO" id="GO:0005576">
    <property type="term" value="C:extracellular region"/>
    <property type="evidence" value="ECO:0007669"/>
    <property type="project" value="UniProtKB-SubCell"/>
</dbReference>
<organism evidence="10 11">
    <name type="scientific">Ancylostoma caninum</name>
    <name type="common">Dog hookworm</name>
    <dbReference type="NCBI Taxonomy" id="29170"/>
    <lineage>
        <taxon>Eukaryota</taxon>
        <taxon>Metazoa</taxon>
        <taxon>Ecdysozoa</taxon>
        <taxon>Nematoda</taxon>
        <taxon>Chromadorea</taxon>
        <taxon>Rhabditida</taxon>
        <taxon>Rhabditina</taxon>
        <taxon>Rhabditomorpha</taxon>
        <taxon>Strongyloidea</taxon>
        <taxon>Ancylostomatidae</taxon>
        <taxon>Ancylostomatinae</taxon>
        <taxon>Ancylostoma</taxon>
    </lineage>
</organism>
<evidence type="ECO:0000256" key="5">
    <source>
        <dbReference type="ARBA" id="ARBA00023180"/>
    </source>
</evidence>
<dbReference type="PRINTS" id="PR00480">
    <property type="entry name" value="ASTACIN"/>
</dbReference>
<evidence type="ECO:0000256" key="4">
    <source>
        <dbReference type="ARBA" id="ARBA00023157"/>
    </source>
</evidence>
<dbReference type="PROSITE" id="PS51864">
    <property type="entry name" value="ASTACIN"/>
    <property type="match status" value="1"/>
</dbReference>
<comment type="cofactor">
    <cofactor evidence="7 8">
        <name>Zn(2+)</name>
        <dbReference type="ChEBI" id="CHEBI:29105"/>
    </cofactor>
    <text evidence="7 8">Binds 1 zinc ion per subunit.</text>
</comment>
<dbReference type="InterPro" id="IPR017050">
    <property type="entry name" value="Metallopeptidase_nem"/>
</dbReference>
<dbReference type="EMBL" id="JOJR01001465">
    <property type="protein sequence ID" value="RCN30792.1"/>
    <property type="molecule type" value="Genomic_DNA"/>
</dbReference>
<proteinExistence type="predicted"/>
<evidence type="ECO:0000313" key="10">
    <source>
        <dbReference type="EMBL" id="RCN30792.1"/>
    </source>
</evidence>
<reference evidence="10 11" key="1">
    <citation type="submission" date="2014-10" db="EMBL/GenBank/DDBJ databases">
        <title>Draft genome of the hookworm Ancylostoma caninum.</title>
        <authorList>
            <person name="Mitreva M."/>
        </authorList>
    </citation>
    <scope>NUCLEOTIDE SEQUENCE [LARGE SCALE GENOMIC DNA]</scope>
    <source>
        <strain evidence="10 11">Baltimore</strain>
    </source>
</reference>
<keyword evidence="3 6" id="KW-0732">Signal</keyword>
<evidence type="ECO:0000313" key="11">
    <source>
        <dbReference type="Proteomes" id="UP000252519"/>
    </source>
</evidence>
<feature type="chain" id="PRO_5016479831" description="Zinc metalloproteinase" evidence="6 8">
    <location>
        <begin position="21"/>
        <end position="390"/>
    </location>
</feature>
<evidence type="ECO:0000256" key="8">
    <source>
        <dbReference type="RuleBase" id="RU361183"/>
    </source>
</evidence>
<sequence>MQVFLLALLCVSSGFSSVFQQKVKNALAKVNITLNTKELREVHEKIEGVKPKIVEMLKLSPKEKLSLADLVEHTLKVKKNHVRPKGDSIEEINHKSKLGGLLYQGDIVLTKIQAEDIIEDTKRNANSRSKRQAFLDRRRPQMKWSKGVDYYFHPNATEDVKRIFLKAMKIWMKDTCIDFRENDKAEDRLCVMRARGLCFSSVGRVGGLQNLSLDEGCESVGTAAHEIGHTLGFFHTHSRHDRDKFIKFIPENVEFKYLDEFTKQTTLTNENYGIPYDYGSIMHYGTTMASFNDQPTMLALDANYTQTMGSPFVSFYDLIMMNYHYGCNSMFTHKESISDGIEVAKSIFSDRFCAKEDAGVKLVSKRNIVPIITYNRIYFTKTILKYRIAP</sequence>
<evidence type="ECO:0000256" key="2">
    <source>
        <dbReference type="ARBA" id="ARBA00022525"/>
    </source>
</evidence>
<keyword evidence="5" id="KW-0325">Glycoprotein</keyword>
<keyword evidence="7 8" id="KW-0479">Metal-binding</keyword>
<dbReference type="SUPFAM" id="SSF55486">
    <property type="entry name" value="Metalloproteases ('zincins'), catalytic domain"/>
    <property type="match status" value="1"/>
</dbReference>
<dbReference type="GO" id="GO:0006508">
    <property type="term" value="P:proteolysis"/>
    <property type="evidence" value="ECO:0007669"/>
    <property type="project" value="UniProtKB-KW"/>
</dbReference>
<keyword evidence="7 8" id="KW-0482">Metalloprotease</keyword>
<evidence type="ECO:0000256" key="7">
    <source>
        <dbReference type="PROSITE-ProRule" id="PRU01211"/>
    </source>
</evidence>
<keyword evidence="4" id="KW-1015">Disulfide bond</keyword>
<dbReference type="GO" id="GO:0018996">
    <property type="term" value="P:molting cycle, collagen and cuticulin-based cuticle"/>
    <property type="evidence" value="ECO:0007669"/>
    <property type="project" value="InterPro"/>
</dbReference>
<dbReference type="STRING" id="29170.A0A368FFF7"/>
<feature type="binding site" evidence="7">
    <location>
        <position position="235"/>
    </location>
    <ligand>
        <name>Zn(2+)</name>
        <dbReference type="ChEBI" id="CHEBI:29105"/>
        <note>catalytic</note>
    </ligand>
</feature>
<dbReference type="SMART" id="SM00235">
    <property type="entry name" value="ZnMc"/>
    <property type="match status" value="1"/>
</dbReference>
<feature type="active site" evidence="7">
    <location>
        <position position="226"/>
    </location>
</feature>
<gene>
    <name evidence="10" type="ORF">ANCCAN_23433</name>
</gene>
<dbReference type="OrthoDB" id="5858430at2759"/>
<feature type="binding site" evidence="7">
    <location>
        <position position="225"/>
    </location>
    <ligand>
        <name>Zn(2+)</name>
        <dbReference type="ChEBI" id="CHEBI:29105"/>
        <note>catalytic</note>
    </ligand>
</feature>